<keyword evidence="1" id="KW-0812">Transmembrane</keyword>
<dbReference type="EnsemblBacteria" id="AAL42733">
    <property type="protein sequence ID" value="AAL42733"/>
    <property type="gene ID" value="Atu1734"/>
</dbReference>
<proteinExistence type="predicted"/>
<dbReference type="GeneID" id="1133772"/>
<dbReference type="Proteomes" id="UP000000813">
    <property type="component" value="Chromosome circular"/>
</dbReference>
<keyword evidence="1" id="KW-0472">Membrane</keyword>
<accession>Q8UEM3</accession>
<sequence>MKKTAQARKAYDLYKQKNILKLIIHTIKLCLYTAAPATVIAYLTDNVSGLFYLFFPLFMYFFFPVWFGFYVGSALLAQMSGESLGRGSLLGKNPSFPDVTFHLTGFRVKDESNES</sequence>
<reference evidence="2 3" key="1">
    <citation type="journal article" date="2001" name="Science">
        <title>The genome of the natural genetic engineer Agrobacterium tumefaciens C58.</title>
        <authorList>
            <person name="Wood D.W."/>
            <person name="Setubal J.C."/>
            <person name="Kaul R."/>
            <person name="Monks D.E."/>
            <person name="Kitajima J.P."/>
            <person name="Okura V.K."/>
            <person name="Zhou Y."/>
            <person name="Chen L."/>
            <person name="Wood G.E."/>
            <person name="Almeida N.F.Jr."/>
            <person name="Woo L."/>
            <person name="Chen Y."/>
            <person name="Paulsen I.T."/>
            <person name="Eisen J.A."/>
            <person name="Karp P.D."/>
            <person name="Bovee D.Sr."/>
            <person name="Chapman P."/>
            <person name="Clendenning J."/>
            <person name="Deatherage G."/>
            <person name="Gillet W."/>
            <person name="Grant C."/>
            <person name="Kutyavin T."/>
            <person name="Levy R."/>
            <person name="Li M.J."/>
            <person name="McClelland E."/>
            <person name="Palmieri A."/>
            <person name="Raymond C."/>
            <person name="Rouse G."/>
            <person name="Saenphimmachak C."/>
            <person name="Wu Z."/>
            <person name="Romero P."/>
            <person name="Gordon D."/>
            <person name="Zhang S."/>
            <person name="Yoo H."/>
            <person name="Tao Y."/>
            <person name="Biddle P."/>
            <person name="Jung M."/>
            <person name="Krespan W."/>
            <person name="Perry M."/>
            <person name="Gordon-Kamm B."/>
            <person name="Liao L."/>
            <person name="Kim S."/>
            <person name="Hendrick C."/>
            <person name="Zhao Z.Y."/>
            <person name="Dolan M."/>
            <person name="Chumley F."/>
            <person name="Tingey S.V."/>
            <person name="Tomb J.F."/>
            <person name="Gordon M.P."/>
            <person name="Olson M.V."/>
            <person name="Nester E.W."/>
        </authorList>
    </citation>
    <scope>NUCLEOTIDE SEQUENCE [LARGE SCALE GENOMIC DNA]</scope>
    <source>
        <strain evidence="3">C58 / ATCC 33970</strain>
    </source>
</reference>
<evidence type="ECO:0000313" key="3">
    <source>
        <dbReference type="Proteomes" id="UP000000813"/>
    </source>
</evidence>
<evidence type="ECO:0000313" key="2">
    <source>
        <dbReference type="EMBL" id="AAL42733.2"/>
    </source>
</evidence>
<keyword evidence="1" id="KW-1133">Transmembrane helix</keyword>
<dbReference type="AlphaFoldDB" id="Q8UEM3"/>
<dbReference type="HOGENOM" id="CLU_2103815_0_0_5"/>
<protein>
    <submittedName>
        <fullName evidence="2">Uncharacterized protein</fullName>
    </submittedName>
</protein>
<dbReference type="KEGG" id="atu:Atu1734"/>
<reference evidence="2 3" key="2">
    <citation type="journal article" date="2001" name="Science">
        <title>Genome sequence of the plant pathogen and biotechnology agent Agrobacterium tumefaciens C58.</title>
        <authorList>
            <person name="Goodner B."/>
            <person name="Hinkle G."/>
            <person name="Gattung S."/>
            <person name="Miller N."/>
            <person name="Blanchard M."/>
            <person name="Qurollo B."/>
            <person name="Goldman B.S."/>
            <person name="Cao Y."/>
            <person name="Askenazi M."/>
            <person name="Halling C."/>
            <person name="Mullin L."/>
            <person name="Houmiel K."/>
            <person name="Gordon J."/>
            <person name="Vaudin M."/>
            <person name="Iartchouk O."/>
            <person name="Epp A."/>
            <person name="Liu F."/>
            <person name="Wollam C."/>
            <person name="Allinger M."/>
            <person name="Doughty D."/>
            <person name="Scott C."/>
            <person name="Lappas C."/>
            <person name="Markelz B."/>
            <person name="Flanagan C."/>
            <person name="Crowell C."/>
            <person name="Gurson J."/>
            <person name="Lomo C."/>
            <person name="Sear C."/>
            <person name="Strub G."/>
            <person name="Cielo C."/>
            <person name="Slater S."/>
        </authorList>
    </citation>
    <scope>NUCLEOTIDE SEQUENCE [LARGE SCALE GENOMIC DNA]</scope>
    <source>
        <strain evidence="3">C58 / ATCC 33970</strain>
    </source>
</reference>
<name>Q8UEM3_AGRFC</name>
<feature type="transmembrane region" description="Helical" evidence="1">
    <location>
        <begin position="50"/>
        <end position="76"/>
    </location>
</feature>
<evidence type="ECO:0000256" key="1">
    <source>
        <dbReference type="SAM" id="Phobius"/>
    </source>
</evidence>
<keyword evidence="3" id="KW-1185">Reference proteome</keyword>
<dbReference type="EMBL" id="AE007869">
    <property type="protein sequence ID" value="AAL42733.2"/>
    <property type="molecule type" value="Genomic_DNA"/>
</dbReference>
<gene>
    <name evidence="2" type="ordered locus">Atu1734</name>
</gene>
<feature type="transmembrane region" description="Helical" evidence="1">
    <location>
        <begin position="20"/>
        <end position="44"/>
    </location>
</feature>
<dbReference type="STRING" id="176299.Atu1734"/>
<organism evidence="2 3">
    <name type="scientific">Agrobacterium fabrum (strain C58 / ATCC 33970)</name>
    <name type="common">Agrobacterium tumefaciens (strain C58)</name>
    <dbReference type="NCBI Taxonomy" id="176299"/>
    <lineage>
        <taxon>Bacteria</taxon>
        <taxon>Pseudomonadati</taxon>
        <taxon>Pseudomonadota</taxon>
        <taxon>Alphaproteobacteria</taxon>
        <taxon>Hyphomicrobiales</taxon>
        <taxon>Rhizobiaceae</taxon>
        <taxon>Rhizobium/Agrobacterium group</taxon>
        <taxon>Agrobacterium</taxon>
        <taxon>Agrobacterium tumefaciens complex</taxon>
    </lineage>
</organism>
<dbReference type="RefSeq" id="WP_010971831.1">
    <property type="nucleotide sequence ID" value="NC_003062.2"/>
</dbReference>